<name>A0A915IEQ4_ROMCU</name>
<evidence type="ECO:0000313" key="3">
    <source>
        <dbReference type="WBParaSite" id="nRc.2.0.1.t12670-RA"/>
    </source>
</evidence>
<dbReference type="Proteomes" id="UP000887565">
    <property type="component" value="Unplaced"/>
</dbReference>
<evidence type="ECO:0000313" key="2">
    <source>
        <dbReference type="Proteomes" id="UP000887565"/>
    </source>
</evidence>
<protein>
    <submittedName>
        <fullName evidence="3">Uncharacterized protein</fullName>
    </submittedName>
</protein>
<sequence>MLCNKPGPGARPGEKFRSGHSEILSPVDHCCYMTETKTEALLYPPPTDRRMLENESVQLLFPKHKAS</sequence>
<dbReference type="WBParaSite" id="nRc.2.0.1.t12670-RA">
    <property type="protein sequence ID" value="nRc.2.0.1.t12670-RA"/>
    <property type="gene ID" value="nRc.2.0.1.g12670"/>
</dbReference>
<organism evidence="2 3">
    <name type="scientific">Romanomermis culicivorax</name>
    <name type="common">Nematode worm</name>
    <dbReference type="NCBI Taxonomy" id="13658"/>
    <lineage>
        <taxon>Eukaryota</taxon>
        <taxon>Metazoa</taxon>
        <taxon>Ecdysozoa</taxon>
        <taxon>Nematoda</taxon>
        <taxon>Enoplea</taxon>
        <taxon>Dorylaimia</taxon>
        <taxon>Mermithida</taxon>
        <taxon>Mermithoidea</taxon>
        <taxon>Mermithidae</taxon>
        <taxon>Romanomermis</taxon>
    </lineage>
</organism>
<dbReference type="AlphaFoldDB" id="A0A915IEQ4"/>
<reference evidence="3" key="1">
    <citation type="submission" date="2022-11" db="UniProtKB">
        <authorList>
            <consortium name="WormBaseParasite"/>
        </authorList>
    </citation>
    <scope>IDENTIFICATION</scope>
</reference>
<proteinExistence type="predicted"/>
<feature type="region of interest" description="Disordered" evidence="1">
    <location>
        <begin position="1"/>
        <end position="20"/>
    </location>
</feature>
<evidence type="ECO:0000256" key="1">
    <source>
        <dbReference type="SAM" id="MobiDB-lite"/>
    </source>
</evidence>
<keyword evidence="2" id="KW-1185">Reference proteome</keyword>
<accession>A0A915IEQ4</accession>